<organism evidence="1 2">
    <name type="scientific">Pseudopedobacter saltans</name>
    <dbReference type="NCBI Taxonomy" id="151895"/>
    <lineage>
        <taxon>Bacteria</taxon>
        <taxon>Pseudomonadati</taxon>
        <taxon>Bacteroidota</taxon>
        <taxon>Sphingobacteriia</taxon>
        <taxon>Sphingobacteriales</taxon>
        <taxon>Sphingobacteriaceae</taxon>
        <taxon>Pseudopedobacter</taxon>
    </lineage>
</organism>
<feature type="non-terminal residue" evidence="1">
    <location>
        <position position="38"/>
    </location>
</feature>
<dbReference type="AlphaFoldDB" id="A0A2W5EUD7"/>
<gene>
    <name evidence="1" type="ORF">DI598_13895</name>
</gene>
<keyword evidence="1" id="KW-0238">DNA-binding</keyword>
<protein>
    <submittedName>
        <fullName evidence="1">DNA-binding protein</fullName>
    </submittedName>
</protein>
<sequence>MNIITVDEEVWKHLNERLKAISEYILKLEDTSYDSLWL</sequence>
<dbReference type="GO" id="GO:0003677">
    <property type="term" value="F:DNA binding"/>
    <property type="evidence" value="ECO:0007669"/>
    <property type="project" value="UniProtKB-KW"/>
</dbReference>
<proteinExistence type="predicted"/>
<comment type="caution">
    <text evidence="1">The sequence shown here is derived from an EMBL/GenBank/DDBJ whole genome shotgun (WGS) entry which is preliminary data.</text>
</comment>
<dbReference type="EMBL" id="QFOI01000290">
    <property type="protein sequence ID" value="PZP44980.1"/>
    <property type="molecule type" value="Genomic_DNA"/>
</dbReference>
<name>A0A2W5EUD7_9SPHI</name>
<dbReference type="Proteomes" id="UP000249645">
    <property type="component" value="Unassembled WGS sequence"/>
</dbReference>
<evidence type="ECO:0000313" key="2">
    <source>
        <dbReference type="Proteomes" id="UP000249645"/>
    </source>
</evidence>
<reference evidence="1 2" key="1">
    <citation type="submission" date="2017-11" db="EMBL/GenBank/DDBJ databases">
        <title>Infants hospitalized years apart are colonized by the same room-sourced microbial strains.</title>
        <authorList>
            <person name="Brooks B."/>
            <person name="Olm M.R."/>
            <person name="Firek B.A."/>
            <person name="Baker R."/>
            <person name="Thomas B.C."/>
            <person name="Morowitz M.J."/>
            <person name="Banfield J.F."/>
        </authorList>
    </citation>
    <scope>NUCLEOTIDE SEQUENCE [LARGE SCALE GENOMIC DNA]</scope>
    <source>
        <strain evidence="1">S2_009_000_R2_76</strain>
    </source>
</reference>
<accession>A0A2W5EUD7</accession>
<evidence type="ECO:0000313" key="1">
    <source>
        <dbReference type="EMBL" id="PZP44980.1"/>
    </source>
</evidence>